<dbReference type="GO" id="GO:0016787">
    <property type="term" value="F:hydrolase activity"/>
    <property type="evidence" value="ECO:0007669"/>
    <property type="project" value="UniProtKB-KW"/>
</dbReference>
<reference evidence="3" key="1">
    <citation type="submission" date="2020-05" db="EMBL/GenBank/DDBJ databases">
        <authorList>
            <person name="Chiriac C."/>
            <person name="Salcher M."/>
            <person name="Ghai R."/>
            <person name="Kavagutti S V."/>
        </authorList>
    </citation>
    <scope>NUCLEOTIDE SEQUENCE</scope>
</reference>
<evidence type="ECO:0000256" key="1">
    <source>
        <dbReference type="ARBA" id="ARBA00022801"/>
    </source>
</evidence>
<accession>A0A6J6CFX0</accession>
<sequence length="279" mass="30239">MDNTATIASLEGLGFPEALRWRKDELWFSDMFRGTVISWNPKGSSAVRLSQSQGGPEMPGGLGWTTEGDLLVVDCLEKKVLMLDHQGRVSTYADLSDLTDYPLNDMHIDLDGTAWVGGYGFDPDNQAPVSSPIFRISPSGEITVSESRFVFPNGCERQGSTIAVAETFADRVSFFDDQMRVTKSYKCPEGSGPDGLSFGPDGLLFVASAFTGEINCFSEDGSRKLFYKLETSQGDEGGAKGVFDCAVHPTENQIAFSSACLDEGYAKDNNTGRITLVSL</sequence>
<dbReference type="Pfam" id="PF08450">
    <property type="entry name" value="SGL"/>
    <property type="match status" value="1"/>
</dbReference>
<gene>
    <name evidence="3" type="ORF">UFOPK1537_00266</name>
</gene>
<dbReference type="InterPro" id="IPR051262">
    <property type="entry name" value="SMP-30/CGR1_Lactonase"/>
</dbReference>
<dbReference type="EMBL" id="CAEZSX010000025">
    <property type="protein sequence ID" value="CAB4550267.1"/>
    <property type="molecule type" value="Genomic_DNA"/>
</dbReference>
<dbReference type="PANTHER" id="PTHR47572:SF4">
    <property type="entry name" value="LACTONASE DRP35"/>
    <property type="match status" value="1"/>
</dbReference>
<dbReference type="InterPro" id="IPR013658">
    <property type="entry name" value="SGL"/>
</dbReference>
<organism evidence="3">
    <name type="scientific">freshwater metagenome</name>
    <dbReference type="NCBI Taxonomy" id="449393"/>
    <lineage>
        <taxon>unclassified sequences</taxon>
        <taxon>metagenomes</taxon>
        <taxon>ecological metagenomes</taxon>
    </lineage>
</organism>
<dbReference type="SUPFAM" id="SSF63829">
    <property type="entry name" value="Calcium-dependent phosphotriesterase"/>
    <property type="match status" value="1"/>
</dbReference>
<dbReference type="InterPro" id="IPR011042">
    <property type="entry name" value="6-blade_b-propeller_TolB-like"/>
</dbReference>
<dbReference type="AlphaFoldDB" id="A0A6J6CFX0"/>
<evidence type="ECO:0000313" key="3">
    <source>
        <dbReference type="EMBL" id="CAB4550267.1"/>
    </source>
</evidence>
<name>A0A6J6CFX0_9ZZZZ</name>
<proteinExistence type="predicted"/>
<protein>
    <submittedName>
        <fullName evidence="3">Unannotated protein</fullName>
    </submittedName>
</protein>
<dbReference type="Gene3D" id="2.120.10.30">
    <property type="entry name" value="TolB, C-terminal domain"/>
    <property type="match status" value="1"/>
</dbReference>
<dbReference type="PANTHER" id="PTHR47572">
    <property type="entry name" value="LIPOPROTEIN-RELATED"/>
    <property type="match status" value="1"/>
</dbReference>
<evidence type="ECO:0000259" key="2">
    <source>
        <dbReference type="Pfam" id="PF08450"/>
    </source>
</evidence>
<keyword evidence="1" id="KW-0378">Hydrolase</keyword>
<feature type="domain" description="SMP-30/Gluconolactonase/LRE-like region" evidence="2">
    <location>
        <begin position="15"/>
        <end position="223"/>
    </location>
</feature>